<dbReference type="HOGENOM" id="CLU_875654_0_0_1"/>
<dbReference type="EMBL" id="ABWE02007162">
    <property type="status" value="NOT_ANNOTATED_CDS"/>
    <property type="molecule type" value="Genomic_DNA"/>
</dbReference>
<sequence>MDSSLHASSSPPQPAKDIITSGVLQWRSLSKRIVSKQRAVTKLETAVPKSVRSKIDLKLPSVLKEHAPSTAADLSSKFNTAVAENQDRLRVIIHASAVAELQVLQTTQAEVFGSTVARLKQYFAPLHETLRTRHPTSNYQVFDVYFEDDVDAGPPSLAAMDCRRSIAFLDNQLQQEEYKHIVAEDAATRKREEAASKRTASEAMELDTSNDVLVASLVKTSIAKETAALRNEVNQLRAALNSRASQRGAPTGAKKLPQRKAQPGKGGARVPAPQKGKSTPNSKPRSGKPKANGPNAGPSSKPAGRRGQGPARQQSRQN</sequence>
<name>M4C6W9_HYAAE</name>
<evidence type="ECO:0000256" key="1">
    <source>
        <dbReference type="SAM" id="MobiDB-lite"/>
    </source>
</evidence>
<proteinExistence type="predicted"/>
<dbReference type="EnsemblProtists" id="HpaT814857">
    <property type="protein sequence ID" value="HpaP814857"/>
    <property type="gene ID" value="HpaG814857"/>
</dbReference>
<reference evidence="2" key="2">
    <citation type="submission" date="2015-06" db="UniProtKB">
        <authorList>
            <consortium name="EnsemblProtists"/>
        </authorList>
    </citation>
    <scope>IDENTIFICATION</scope>
    <source>
        <strain evidence="2">Emoy2</strain>
    </source>
</reference>
<protein>
    <submittedName>
        <fullName evidence="2">Uncharacterized protein</fullName>
    </submittedName>
</protein>
<dbReference type="VEuPathDB" id="FungiDB:HpaG814857"/>
<dbReference type="InParanoid" id="M4C6W9"/>
<evidence type="ECO:0000313" key="3">
    <source>
        <dbReference type="Proteomes" id="UP000011713"/>
    </source>
</evidence>
<reference evidence="3" key="1">
    <citation type="journal article" date="2010" name="Science">
        <title>Signatures of adaptation to obligate biotrophy in the Hyaloperonospora arabidopsidis genome.</title>
        <authorList>
            <person name="Baxter L."/>
            <person name="Tripathy S."/>
            <person name="Ishaque N."/>
            <person name="Boot N."/>
            <person name="Cabral A."/>
            <person name="Kemen E."/>
            <person name="Thines M."/>
            <person name="Ah-Fong A."/>
            <person name="Anderson R."/>
            <person name="Badejoko W."/>
            <person name="Bittner-Eddy P."/>
            <person name="Boore J.L."/>
            <person name="Chibucos M.C."/>
            <person name="Coates M."/>
            <person name="Dehal P."/>
            <person name="Delehaunty K."/>
            <person name="Dong S."/>
            <person name="Downton P."/>
            <person name="Dumas B."/>
            <person name="Fabro G."/>
            <person name="Fronick C."/>
            <person name="Fuerstenberg S.I."/>
            <person name="Fulton L."/>
            <person name="Gaulin E."/>
            <person name="Govers F."/>
            <person name="Hughes L."/>
            <person name="Humphray S."/>
            <person name="Jiang R.H."/>
            <person name="Judelson H."/>
            <person name="Kamoun S."/>
            <person name="Kyung K."/>
            <person name="Meijer H."/>
            <person name="Minx P."/>
            <person name="Morris P."/>
            <person name="Nelson J."/>
            <person name="Phuntumart V."/>
            <person name="Qutob D."/>
            <person name="Rehmany A."/>
            <person name="Rougon-Cardoso A."/>
            <person name="Ryden P."/>
            <person name="Torto-Alalibo T."/>
            <person name="Studholme D."/>
            <person name="Wang Y."/>
            <person name="Win J."/>
            <person name="Wood J."/>
            <person name="Clifton S.W."/>
            <person name="Rogers J."/>
            <person name="Van den Ackerveken G."/>
            <person name="Jones J.D."/>
            <person name="McDowell J.M."/>
            <person name="Beynon J."/>
            <person name="Tyler B.M."/>
        </authorList>
    </citation>
    <scope>NUCLEOTIDE SEQUENCE [LARGE SCALE GENOMIC DNA]</scope>
    <source>
        <strain evidence="3">Emoy2</strain>
    </source>
</reference>
<dbReference type="AlphaFoldDB" id="M4C6W9"/>
<organism evidence="2 3">
    <name type="scientific">Hyaloperonospora arabidopsidis (strain Emoy2)</name>
    <name type="common">Downy mildew agent</name>
    <name type="synonym">Peronospora arabidopsidis</name>
    <dbReference type="NCBI Taxonomy" id="559515"/>
    <lineage>
        <taxon>Eukaryota</taxon>
        <taxon>Sar</taxon>
        <taxon>Stramenopiles</taxon>
        <taxon>Oomycota</taxon>
        <taxon>Peronosporomycetes</taxon>
        <taxon>Peronosporales</taxon>
        <taxon>Peronosporaceae</taxon>
        <taxon>Hyaloperonospora</taxon>
    </lineage>
</organism>
<dbReference type="eggNOG" id="ENOG502SVQV">
    <property type="taxonomic scope" value="Eukaryota"/>
</dbReference>
<evidence type="ECO:0000313" key="2">
    <source>
        <dbReference type="EnsemblProtists" id="HpaP814857"/>
    </source>
</evidence>
<keyword evidence="3" id="KW-1185">Reference proteome</keyword>
<dbReference type="Proteomes" id="UP000011713">
    <property type="component" value="Unassembled WGS sequence"/>
</dbReference>
<feature type="region of interest" description="Disordered" evidence="1">
    <location>
        <begin position="240"/>
        <end position="318"/>
    </location>
</feature>
<accession>M4C6W9</accession>